<evidence type="ECO:0000313" key="12">
    <source>
        <dbReference type="Proteomes" id="UP000659654"/>
    </source>
</evidence>
<evidence type="ECO:0000256" key="6">
    <source>
        <dbReference type="RuleBase" id="RU367001"/>
    </source>
</evidence>
<dbReference type="PROSITE" id="PS00518">
    <property type="entry name" value="ZF_RING_1"/>
    <property type="match status" value="1"/>
</dbReference>
<dbReference type="EC" id="2.3.2.27" evidence="6"/>
<dbReference type="Pfam" id="PF02761">
    <property type="entry name" value="Cbl_N2"/>
    <property type="match status" value="1"/>
</dbReference>
<dbReference type="Gene3D" id="3.30.505.10">
    <property type="entry name" value="SH2 domain"/>
    <property type="match status" value="1"/>
</dbReference>
<keyword evidence="1 6" id="KW-0479">Metal-binding</keyword>
<dbReference type="InterPro" id="IPR024159">
    <property type="entry name" value="Cbl_PTB"/>
</dbReference>
<dbReference type="AlphaFoldDB" id="A0A1I7SST5"/>
<dbReference type="InterPro" id="IPR017907">
    <property type="entry name" value="Znf_RING_CS"/>
</dbReference>
<dbReference type="InterPro" id="IPR014742">
    <property type="entry name" value="Adaptor_Cbl_SH2-like"/>
</dbReference>
<dbReference type="GO" id="GO:0061630">
    <property type="term" value="F:ubiquitin protein ligase activity"/>
    <property type="evidence" value="ECO:0007669"/>
    <property type="project" value="UniProtKB-EC"/>
</dbReference>
<proteinExistence type="predicted"/>
<dbReference type="eggNOG" id="KOG1785">
    <property type="taxonomic scope" value="Eukaryota"/>
</dbReference>
<dbReference type="CDD" id="cd09920">
    <property type="entry name" value="SH2_Cbl-b_TKB"/>
    <property type="match status" value="1"/>
</dbReference>
<reference evidence="13" key="1">
    <citation type="submission" date="2016-11" db="UniProtKB">
        <authorList>
            <consortium name="WormBaseParasite"/>
        </authorList>
    </citation>
    <scope>IDENTIFICATION</scope>
</reference>
<sequence length="463" mass="53420">MSNLASSLLNRLQNIVAISQPSNHDSSSNPGLLLSTPEDTKKVEKLMRLMNSVLKLCSDKKLGLKNSPPFICDILPEIREQMVKVLIEDPNAIKSNLYFKVFVTNITSKCKETRDLFKEAGDKMYDETSQGRTRLTRKTLVFSHMAHELRAQFEDGRFIGNSFRLTKQPADQFWRTHFGFRTIVPWEEFRLAIMELNGFTNEYPMYALKDTIDLTRNDHITNFEFDIFTRLFHPWDTLLINWHTLTVLHPGYMAYMTYEEVKKRLTPHLNRPGSFVFRMSCTRLGEWAIGYVACDGKIYQTIPQNKPIIQALIEGTRGKYYLFPDGCNKNVDLQKALPVNSDKMVKVTSEQFELYSEIGSTFEICKICDERNKNVKLEPCGHLMCLPCLNSWVESADNGKTCPFCRSEIRGTENIVIESYRPSKMEKRVQDTSDLIRFSSPPREVAPNVREESNLVNVDFSHS</sequence>
<dbReference type="PANTHER" id="PTHR23007">
    <property type="entry name" value="CBL"/>
    <property type="match status" value="1"/>
</dbReference>
<comment type="function">
    <text evidence="6">E3 ubiquitin-protein ligase which accepts ubiquitin from specific E2 ubiquitin-conjugating enzymes, and transfers it to substrates, generally promoting their degradation by the proteasome.</text>
</comment>
<evidence type="ECO:0000313" key="9">
    <source>
        <dbReference type="EMBL" id="CAD5221907.1"/>
    </source>
</evidence>
<evidence type="ECO:0000313" key="11">
    <source>
        <dbReference type="Proteomes" id="UP000095284"/>
    </source>
</evidence>
<dbReference type="Pfam" id="PF13920">
    <property type="entry name" value="zf-C3HC4_3"/>
    <property type="match status" value="1"/>
</dbReference>
<dbReference type="EMBL" id="CAJFDI010000003">
    <property type="protein sequence ID" value="CAD5221907.1"/>
    <property type="molecule type" value="Genomic_DNA"/>
</dbReference>
<dbReference type="GO" id="GO:0030971">
    <property type="term" value="F:receptor tyrosine kinase binding"/>
    <property type="evidence" value="ECO:0007669"/>
    <property type="project" value="TreeGrafter"/>
</dbReference>
<comment type="pathway">
    <text evidence="6">Protein modification; protein ubiquitination.</text>
</comment>
<feature type="domain" description="RING-type" evidence="7">
    <location>
        <begin position="365"/>
        <end position="406"/>
    </location>
</feature>
<dbReference type="InterPro" id="IPR003153">
    <property type="entry name" value="Adaptor_Cbl_N_hlx"/>
</dbReference>
<dbReference type="Pfam" id="PF02262">
    <property type="entry name" value="Cbl_N"/>
    <property type="match status" value="1"/>
</dbReference>
<keyword evidence="12" id="KW-1185">Reference proteome</keyword>
<gene>
    <name evidence="9" type="ORF">BXYJ_LOCUS6912</name>
</gene>
<dbReference type="InterPro" id="IPR024162">
    <property type="entry name" value="Adaptor_Cbl"/>
</dbReference>
<dbReference type="FunFam" id="3.30.40.10:FF:000015">
    <property type="entry name" value="E3 ubiquitin-protein ligase CBL"/>
    <property type="match status" value="1"/>
</dbReference>
<dbReference type="SUPFAM" id="SSF55550">
    <property type="entry name" value="SH2 domain"/>
    <property type="match status" value="1"/>
</dbReference>
<dbReference type="SMR" id="A0A1I7SST5"/>
<dbReference type="GO" id="GO:0023051">
    <property type="term" value="P:regulation of signaling"/>
    <property type="evidence" value="ECO:0007669"/>
    <property type="project" value="InterPro"/>
</dbReference>
<evidence type="ECO:0000256" key="1">
    <source>
        <dbReference type="ARBA" id="ARBA00022723"/>
    </source>
</evidence>
<dbReference type="SMART" id="SM00184">
    <property type="entry name" value="RING"/>
    <property type="match status" value="1"/>
</dbReference>
<dbReference type="GO" id="GO:0016567">
    <property type="term" value="P:protein ubiquitination"/>
    <property type="evidence" value="ECO:0007669"/>
    <property type="project" value="UniProtKB-UniPathway"/>
</dbReference>
<dbReference type="Gene3D" id="1.10.238.10">
    <property type="entry name" value="EF-hand"/>
    <property type="match status" value="1"/>
</dbReference>
<dbReference type="InterPro" id="IPR036537">
    <property type="entry name" value="Adaptor_Cbl_N_dom_sf"/>
</dbReference>
<dbReference type="InterPro" id="IPR013083">
    <property type="entry name" value="Znf_RING/FYVE/PHD"/>
</dbReference>
<organism evidence="11 13">
    <name type="scientific">Bursaphelenchus xylophilus</name>
    <name type="common">Pinewood nematode worm</name>
    <name type="synonym">Aphelenchoides xylophilus</name>
    <dbReference type="NCBI Taxonomy" id="6326"/>
    <lineage>
        <taxon>Eukaryota</taxon>
        <taxon>Metazoa</taxon>
        <taxon>Ecdysozoa</taxon>
        <taxon>Nematoda</taxon>
        <taxon>Chromadorea</taxon>
        <taxon>Rhabditida</taxon>
        <taxon>Tylenchina</taxon>
        <taxon>Tylenchomorpha</taxon>
        <taxon>Aphelenchoidea</taxon>
        <taxon>Aphelenchoididae</taxon>
        <taxon>Bursaphelenchus</taxon>
    </lineage>
</organism>
<keyword evidence="2 5" id="KW-0863">Zinc-finger</keyword>
<evidence type="ECO:0000256" key="2">
    <source>
        <dbReference type="ARBA" id="ARBA00022771"/>
    </source>
</evidence>
<dbReference type="WBParaSite" id="BXY_1610300.1">
    <property type="protein sequence ID" value="BXY_1610300.1"/>
    <property type="gene ID" value="BXY_1610300"/>
</dbReference>
<dbReference type="GO" id="GO:0005886">
    <property type="term" value="C:plasma membrane"/>
    <property type="evidence" value="ECO:0007669"/>
    <property type="project" value="TreeGrafter"/>
</dbReference>
<evidence type="ECO:0000256" key="4">
    <source>
        <dbReference type="ARBA" id="ARBA00022837"/>
    </source>
</evidence>
<dbReference type="InterPro" id="IPR011992">
    <property type="entry name" value="EF-hand-dom_pair"/>
</dbReference>
<name>A0A1I7SST5_BURXY</name>
<dbReference type="GO" id="GO:0017124">
    <property type="term" value="F:SH3 domain binding"/>
    <property type="evidence" value="ECO:0007669"/>
    <property type="project" value="TreeGrafter"/>
</dbReference>
<accession>A0A1I7SST5</accession>
<evidence type="ECO:0000256" key="5">
    <source>
        <dbReference type="PROSITE-ProRule" id="PRU00175"/>
    </source>
</evidence>
<dbReference type="PROSITE" id="PS51506">
    <property type="entry name" value="CBL_PTB"/>
    <property type="match status" value="1"/>
</dbReference>
<comment type="catalytic activity">
    <reaction evidence="6">
        <text>S-ubiquitinyl-[E2 ubiquitin-conjugating enzyme]-L-cysteine + [acceptor protein]-L-lysine = [E2 ubiquitin-conjugating enzyme]-L-cysteine + N(6)-ubiquitinyl-[acceptor protein]-L-lysine.</text>
        <dbReference type="EC" id="2.3.2.27"/>
    </reaction>
</comment>
<dbReference type="GO" id="GO:0001784">
    <property type="term" value="F:phosphotyrosine residue binding"/>
    <property type="evidence" value="ECO:0007669"/>
    <property type="project" value="UniProtKB-UniRule"/>
</dbReference>
<evidence type="ECO:0000259" key="7">
    <source>
        <dbReference type="PROSITE" id="PS50089"/>
    </source>
</evidence>
<dbReference type="Proteomes" id="UP000095284">
    <property type="component" value="Unplaced"/>
</dbReference>
<evidence type="ECO:0000259" key="8">
    <source>
        <dbReference type="PROSITE" id="PS51506"/>
    </source>
</evidence>
<dbReference type="UniPathway" id="UPA00143"/>
<dbReference type="GO" id="GO:0045121">
    <property type="term" value="C:membrane raft"/>
    <property type="evidence" value="ECO:0007669"/>
    <property type="project" value="TreeGrafter"/>
</dbReference>
<dbReference type="SUPFAM" id="SSF57850">
    <property type="entry name" value="RING/U-box"/>
    <property type="match status" value="1"/>
</dbReference>
<feature type="domain" description="Cbl-PTB" evidence="8">
    <location>
        <begin position="32"/>
        <end position="335"/>
    </location>
</feature>
<keyword evidence="3 6" id="KW-0862">Zinc</keyword>
<dbReference type="GO" id="GO:0005509">
    <property type="term" value="F:calcium ion binding"/>
    <property type="evidence" value="ECO:0007669"/>
    <property type="project" value="UniProtKB-UniRule"/>
</dbReference>
<dbReference type="SUPFAM" id="SSF47668">
    <property type="entry name" value="N-terminal domain of cbl (N-cbl)"/>
    <property type="match status" value="1"/>
</dbReference>
<dbReference type="GO" id="GO:0008270">
    <property type="term" value="F:zinc ion binding"/>
    <property type="evidence" value="ECO:0007669"/>
    <property type="project" value="UniProtKB-KW"/>
</dbReference>
<dbReference type="OrthoDB" id="7237699at2759"/>
<evidence type="ECO:0000313" key="10">
    <source>
        <dbReference type="EMBL" id="CAG9108887.1"/>
    </source>
</evidence>
<dbReference type="PROSITE" id="PS50089">
    <property type="entry name" value="ZF_RING_2"/>
    <property type="match status" value="1"/>
</dbReference>
<dbReference type="InterPro" id="IPR001841">
    <property type="entry name" value="Znf_RING"/>
</dbReference>
<dbReference type="Pfam" id="PF02762">
    <property type="entry name" value="Cbl_N3"/>
    <property type="match status" value="1"/>
</dbReference>
<keyword evidence="4 6" id="KW-0106">Calcium</keyword>
<dbReference type="GO" id="GO:0007166">
    <property type="term" value="P:cell surface receptor signaling pathway"/>
    <property type="evidence" value="ECO:0007669"/>
    <property type="project" value="InterPro"/>
</dbReference>
<dbReference type="Gene3D" id="3.30.40.10">
    <property type="entry name" value="Zinc/RING finger domain, C3HC4 (zinc finger)"/>
    <property type="match status" value="1"/>
</dbReference>
<evidence type="ECO:0000313" key="13">
    <source>
        <dbReference type="WBParaSite" id="BXY_1610300.1"/>
    </source>
</evidence>
<protein>
    <recommendedName>
        <fullName evidence="6">E3 ubiquitin-protein ligase CBL</fullName>
        <ecNumber evidence="6">2.3.2.27</ecNumber>
    </recommendedName>
</protein>
<dbReference type="Gene3D" id="1.20.930.20">
    <property type="entry name" value="Adaptor protein Cbl, N-terminal domain"/>
    <property type="match status" value="1"/>
</dbReference>
<dbReference type="InterPro" id="IPR036860">
    <property type="entry name" value="SH2_dom_sf"/>
</dbReference>
<reference evidence="10" key="2">
    <citation type="submission" date="2020-08" db="EMBL/GenBank/DDBJ databases">
        <authorList>
            <person name="Kikuchi T."/>
        </authorList>
    </citation>
    <scope>NUCLEOTIDE SEQUENCE</scope>
    <source>
        <strain evidence="9">Ka4C1</strain>
    </source>
</reference>
<dbReference type="Proteomes" id="UP000659654">
    <property type="component" value="Unassembled WGS sequence"/>
</dbReference>
<dbReference type="EMBL" id="CAJFCV020000003">
    <property type="protein sequence ID" value="CAG9108887.1"/>
    <property type="molecule type" value="Genomic_DNA"/>
</dbReference>
<dbReference type="SUPFAM" id="SSF47473">
    <property type="entry name" value="EF-hand"/>
    <property type="match status" value="1"/>
</dbReference>
<comment type="domain">
    <text evidence="6">The N-terminus is composed of the phosphotyrosine binding (PTB) domain, a short linker region and the RING-type zinc finger. The PTB domain, which is also called TKB (tyrosine kinase binding) domain, is composed of three different subdomains: a four-helix bundle (4H), a calcium-binding EF hand and a divergent SH2 domain.</text>
</comment>
<dbReference type="InterPro" id="IPR014741">
    <property type="entry name" value="Adaptor_Cbl_EF_hand-like"/>
</dbReference>
<dbReference type="Proteomes" id="UP000582659">
    <property type="component" value="Unassembled WGS sequence"/>
</dbReference>
<keyword evidence="6" id="KW-0808">Transferase</keyword>
<evidence type="ECO:0000256" key="3">
    <source>
        <dbReference type="ARBA" id="ARBA00022833"/>
    </source>
</evidence>
<dbReference type="PANTHER" id="PTHR23007:SF11">
    <property type="entry name" value="E3 UBIQUITIN-PROTEIN LIGASE CBL"/>
    <property type="match status" value="1"/>
</dbReference>
<keyword evidence="6" id="KW-0833">Ubl conjugation pathway</keyword>